<keyword evidence="2" id="KW-0812">Transmembrane</keyword>
<feature type="region of interest" description="Disordered" evidence="1">
    <location>
        <begin position="68"/>
        <end position="112"/>
    </location>
</feature>
<reference evidence="3 4" key="1">
    <citation type="submission" date="2017-01" db="EMBL/GenBank/DDBJ databases">
        <title>Genome Sequencing of a Marine Spirillum, Oceanospirillum multiglobuliferum ATCC 33336, from Japan.</title>
        <authorList>
            <person name="Carney J.G."/>
            <person name="Trachtenberg A.M."/>
            <person name="Rheaume B.A."/>
            <person name="Linnane J.D."/>
            <person name="Pitts N.L."/>
            <person name="Mykles D.L."/>
            <person name="Maclea K.S."/>
        </authorList>
    </citation>
    <scope>NUCLEOTIDE SEQUENCE [LARGE SCALE GENOMIC DNA]</scope>
    <source>
        <strain evidence="3 4">ATCC 33336</strain>
    </source>
</reference>
<comment type="caution">
    <text evidence="3">The sequence shown here is derived from an EMBL/GenBank/DDBJ whole genome shotgun (WGS) entry which is preliminary data.</text>
</comment>
<gene>
    <name evidence="3" type="ORF">BTE48_14115</name>
</gene>
<dbReference type="STRING" id="64969.SAMN02745127_02761"/>
<dbReference type="NCBIfam" id="NF045611">
    <property type="entry name" value="small_CydP"/>
    <property type="match status" value="1"/>
</dbReference>
<organism evidence="3 4">
    <name type="scientific">Oceanospirillum multiglobuliferum</name>
    <dbReference type="NCBI Taxonomy" id="64969"/>
    <lineage>
        <taxon>Bacteria</taxon>
        <taxon>Pseudomonadati</taxon>
        <taxon>Pseudomonadota</taxon>
        <taxon>Gammaproteobacteria</taxon>
        <taxon>Oceanospirillales</taxon>
        <taxon>Oceanospirillaceae</taxon>
        <taxon>Oceanospirillum</taxon>
    </lineage>
</organism>
<protein>
    <submittedName>
        <fullName evidence="3">Uncharacterized protein</fullName>
    </submittedName>
</protein>
<evidence type="ECO:0000256" key="2">
    <source>
        <dbReference type="SAM" id="Phobius"/>
    </source>
</evidence>
<feature type="transmembrane region" description="Helical" evidence="2">
    <location>
        <begin position="32"/>
        <end position="51"/>
    </location>
</feature>
<dbReference type="RefSeq" id="WP_078746292.1">
    <property type="nucleotide sequence ID" value="NZ_FUXG01000024.1"/>
</dbReference>
<feature type="compositionally biased region" description="Polar residues" evidence="1">
    <location>
        <begin position="101"/>
        <end position="112"/>
    </location>
</feature>
<dbReference type="EMBL" id="MTSM01000025">
    <property type="protein sequence ID" value="OPX54449.1"/>
    <property type="molecule type" value="Genomic_DNA"/>
</dbReference>
<dbReference type="Proteomes" id="UP000191418">
    <property type="component" value="Unassembled WGS sequence"/>
</dbReference>
<name>A0A1T4S643_9GAMM</name>
<dbReference type="InterPro" id="IPR054636">
    <property type="entry name" value="CydP"/>
</dbReference>
<accession>A0A1T4S643</accession>
<keyword evidence="2" id="KW-0472">Membrane</keyword>
<evidence type="ECO:0000256" key="1">
    <source>
        <dbReference type="SAM" id="MobiDB-lite"/>
    </source>
</evidence>
<dbReference type="OrthoDB" id="6121332at2"/>
<proteinExistence type="predicted"/>
<evidence type="ECO:0000313" key="4">
    <source>
        <dbReference type="Proteomes" id="UP000191418"/>
    </source>
</evidence>
<keyword evidence="4" id="KW-1185">Reference proteome</keyword>
<keyword evidence="2" id="KW-1133">Transmembrane helix</keyword>
<evidence type="ECO:0000313" key="3">
    <source>
        <dbReference type="EMBL" id="OPX54449.1"/>
    </source>
</evidence>
<feature type="compositionally biased region" description="Polar residues" evidence="1">
    <location>
        <begin position="68"/>
        <end position="91"/>
    </location>
</feature>
<sequence>MQRNTLFVQTKRAFGQRWKTSLFARQKLVRELSIVLLIKLVLLYGIINFVVPSASVINDSDVSTRLLNPQLPASEQSSADASGSAPRSTATEADLLKAATSEPTASTQRETP</sequence>
<dbReference type="AlphaFoldDB" id="A0A1T4S643"/>